<evidence type="ECO:0000256" key="1">
    <source>
        <dbReference type="SAM" id="MobiDB-lite"/>
    </source>
</evidence>
<dbReference type="Proteomes" id="UP000683000">
    <property type="component" value="Unassembled WGS sequence"/>
</dbReference>
<organism evidence="3 4">
    <name type="scientific">Boletus reticuloceps</name>
    <dbReference type="NCBI Taxonomy" id="495285"/>
    <lineage>
        <taxon>Eukaryota</taxon>
        <taxon>Fungi</taxon>
        <taxon>Dikarya</taxon>
        <taxon>Basidiomycota</taxon>
        <taxon>Agaricomycotina</taxon>
        <taxon>Agaricomycetes</taxon>
        <taxon>Agaricomycetidae</taxon>
        <taxon>Boletales</taxon>
        <taxon>Boletineae</taxon>
        <taxon>Boletaceae</taxon>
        <taxon>Boletoideae</taxon>
        <taxon>Boletus</taxon>
    </lineage>
</organism>
<reference evidence="3" key="1">
    <citation type="submission" date="2021-03" db="EMBL/GenBank/DDBJ databases">
        <title>Evolutionary innovations through gain and loss of genes in the ectomycorrhizal Boletales.</title>
        <authorList>
            <person name="Wu G."/>
            <person name="Miyauchi S."/>
            <person name="Morin E."/>
            <person name="Yang Z.-L."/>
            <person name="Xu J."/>
            <person name="Martin F.M."/>
        </authorList>
    </citation>
    <scope>NUCLEOTIDE SEQUENCE</scope>
    <source>
        <strain evidence="3">BR01</strain>
    </source>
</reference>
<proteinExistence type="predicted"/>
<feature type="signal peptide" evidence="2">
    <location>
        <begin position="1"/>
        <end position="26"/>
    </location>
</feature>
<gene>
    <name evidence="3" type="ORF">JVT61DRAFT_8366</name>
</gene>
<name>A0A8I3AFA2_9AGAM</name>
<feature type="chain" id="PRO_5034998881" evidence="2">
    <location>
        <begin position="27"/>
        <end position="175"/>
    </location>
</feature>
<comment type="caution">
    <text evidence="3">The sequence shown here is derived from an EMBL/GenBank/DDBJ whole genome shotgun (WGS) entry which is preliminary data.</text>
</comment>
<evidence type="ECO:0000313" key="3">
    <source>
        <dbReference type="EMBL" id="KAG6380270.1"/>
    </source>
</evidence>
<feature type="region of interest" description="Disordered" evidence="1">
    <location>
        <begin position="144"/>
        <end position="175"/>
    </location>
</feature>
<evidence type="ECO:0000313" key="4">
    <source>
        <dbReference type="Proteomes" id="UP000683000"/>
    </source>
</evidence>
<dbReference type="AlphaFoldDB" id="A0A8I3AFA2"/>
<keyword evidence="2" id="KW-0732">Signal</keyword>
<protein>
    <submittedName>
        <fullName evidence="3">Uncharacterized protein</fullName>
    </submittedName>
</protein>
<sequence>MLYQVREHSLPTPVTFLILCWWCSVASHHSLAPQQVPLSLEHLSGVIISIFPDAILMGEHKDPSDTEVSSSEQEEANLVLQVLQACRLVQRFEHSLSEAMVGEHHTLEILHRCHVERSHKRLRDIEDELGCILNTMHQNGLSVSKSDTPHSFKHPCIAKSGESGRANGVSSSPEV</sequence>
<dbReference type="EMBL" id="JAGFBS010000003">
    <property type="protein sequence ID" value="KAG6380270.1"/>
    <property type="molecule type" value="Genomic_DNA"/>
</dbReference>
<evidence type="ECO:0000256" key="2">
    <source>
        <dbReference type="SAM" id="SignalP"/>
    </source>
</evidence>
<keyword evidence="4" id="KW-1185">Reference proteome</keyword>
<accession>A0A8I3AFA2</accession>